<evidence type="ECO:0000313" key="2">
    <source>
        <dbReference type="Proteomes" id="UP000821865"/>
    </source>
</evidence>
<reference evidence="1" key="1">
    <citation type="submission" date="2020-05" db="EMBL/GenBank/DDBJ databases">
        <title>Large-scale comparative analyses of tick genomes elucidate their genetic diversity and vector capacities.</title>
        <authorList>
            <person name="Jia N."/>
            <person name="Wang J."/>
            <person name="Shi W."/>
            <person name="Du L."/>
            <person name="Sun Y."/>
            <person name="Zhan W."/>
            <person name="Jiang J."/>
            <person name="Wang Q."/>
            <person name="Zhang B."/>
            <person name="Ji P."/>
            <person name="Sakyi L.B."/>
            <person name="Cui X."/>
            <person name="Yuan T."/>
            <person name="Jiang B."/>
            <person name="Yang W."/>
            <person name="Lam T.T.-Y."/>
            <person name="Chang Q."/>
            <person name="Ding S."/>
            <person name="Wang X."/>
            <person name="Zhu J."/>
            <person name="Ruan X."/>
            <person name="Zhao L."/>
            <person name="Wei J."/>
            <person name="Que T."/>
            <person name="Du C."/>
            <person name="Cheng J."/>
            <person name="Dai P."/>
            <person name="Han X."/>
            <person name="Huang E."/>
            <person name="Gao Y."/>
            <person name="Liu J."/>
            <person name="Shao H."/>
            <person name="Ye R."/>
            <person name="Li L."/>
            <person name="Wei W."/>
            <person name="Wang X."/>
            <person name="Wang C."/>
            <person name="Yang T."/>
            <person name="Huo Q."/>
            <person name="Li W."/>
            <person name="Guo W."/>
            <person name="Chen H."/>
            <person name="Zhou L."/>
            <person name="Ni X."/>
            <person name="Tian J."/>
            <person name="Zhou Y."/>
            <person name="Sheng Y."/>
            <person name="Liu T."/>
            <person name="Pan Y."/>
            <person name="Xia L."/>
            <person name="Li J."/>
            <person name="Zhao F."/>
            <person name="Cao W."/>
        </authorList>
    </citation>
    <scope>NUCLEOTIDE SEQUENCE</scope>
    <source>
        <strain evidence="1">Dsil-2018</strain>
    </source>
</reference>
<evidence type="ECO:0000313" key="1">
    <source>
        <dbReference type="EMBL" id="KAH7973427.1"/>
    </source>
</evidence>
<organism evidence="1 2">
    <name type="scientific">Dermacentor silvarum</name>
    <name type="common">Tick</name>
    <dbReference type="NCBI Taxonomy" id="543639"/>
    <lineage>
        <taxon>Eukaryota</taxon>
        <taxon>Metazoa</taxon>
        <taxon>Ecdysozoa</taxon>
        <taxon>Arthropoda</taxon>
        <taxon>Chelicerata</taxon>
        <taxon>Arachnida</taxon>
        <taxon>Acari</taxon>
        <taxon>Parasitiformes</taxon>
        <taxon>Ixodida</taxon>
        <taxon>Ixodoidea</taxon>
        <taxon>Ixodidae</taxon>
        <taxon>Rhipicephalinae</taxon>
        <taxon>Dermacentor</taxon>
    </lineage>
</organism>
<sequence length="317" mass="35763">MPRQRRKRRTDQIAAEKRRRADARRLKRAQETSEQRAERLAQDRESRRTRRQQDTDQVRDARIVSDREAKRAYRAAEETPEARAERGLLPPQVSLYKSTYRRVASGGSRDAGFDSATAATPTQMASQTPARCAKSGSVRRAPTSHDSNTEEGMDFADIGPHQAMTTKTGISPAPSTINNGDNTTDKRIQDAQEGWTTVASTRERKMQRRERAQEHQKNNSPKNTDKRNFCPTRNGKKLPPLPKDNFKVIVRPHQGLPLRAITTPVMARAIIEACDEKIQELMCAHNRDCVCEGFVERKILQTDTNVTGSVAHVVKPT</sequence>
<accession>A0ACB8DLU8</accession>
<proteinExistence type="predicted"/>
<gene>
    <name evidence="1" type="ORF">HPB49_000906</name>
</gene>
<dbReference type="Proteomes" id="UP000821865">
    <property type="component" value="Chromosome 10"/>
</dbReference>
<comment type="caution">
    <text evidence="1">The sequence shown here is derived from an EMBL/GenBank/DDBJ whole genome shotgun (WGS) entry which is preliminary data.</text>
</comment>
<dbReference type="EMBL" id="CM023479">
    <property type="protein sequence ID" value="KAH7973427.1"/>
    <property type="molecule type" value="Genomic_DNA"/>
</dbReference>
<keyword evidence="2" id="KW-1185">Reference proteome</keyword>
<name>A0ACB8DLU8_DERSI</name>
<protein>
    <submittedName>
        <fullName evidence="1">Uncharacterized protein</fullName>
    </submittedName>
</protein>